<name>A0A4Z2G4R5_9TELE</name>
<feature type="region of interest" description="Disordered" evidence="1">
    <location>
        <begin position="1"/>
        <end position="39"/>
    </location>
</feature>
<feature type="compositionally biased region" description="Basic and acidic residues" evidence="1">
    <location>
        <begin position="30"/>
        <end position="39"/>
    </location>
</feature>
<keyword evidence="3" id="KW-1185">Reference proteome</keyword>
<feature type="compositionally biased region" description="Basic and acidic residues" evidence="1">
    <location>
        <begin position="1"/>
        <end position="20"/>
    </location>
</feature>
<evidence type="ECO:0000256" key="1">
    <source>
        <dbReference type="SAM" id="MobiDB-lite"/>
    </source>
</evidence>
<sequence>MDRKGRKSLEAHAGKHENTRTHMGNSSSSHIRESERRYQLDDGHGVKMLCARGHAIPVQ</sequence>
<gene>
    <name evidence="2" type="ORF">EYF80_041924</name>
</gene>
<comment type="caution">
    <text evidence="2">The sequence shown here is derived from an EMBL/GenBank/DDBJ whole genome shotgun (WGS) entry which is preliminary data.</text>
</comment>
<organism evidence="2 3">
    <name type="scientific">Liparis tanakae</name>
    <name type="common">Tanaka's snailfish</name>
    <dbReference type="NCBI Taxonomy" id="230148"/>
    <lineage>
        <taxon>Eukaryota</taxon>
        <taxon>Metazoa</taxon>
        <taxon>Chordata</taxon>
        <taxon>Craniata</taxon>
        <taxon>Vertebrata</taxon>
        <taxon>Euteleostomi</taxon>
        <taxon>Actinopterygii</taxon>
        <taxon>Neopterygii</taxon>
        <taxon>Teleostei</taxon>
        <taxon>Neoteleostei</taxon>
        <taxon>Acanthomorphata</taxon>
        <taxon>Eupercaria</taxon>
        <taxon>Perciformes</taxon>
        <taxon>Cottioidei</taxon>
        <taxon>Cottales</taxon>
        <taxon>Liparidae</taxon>
        <taxon>Liparis</taxon>
    </lineage>
</organism>
<dbReference type="EMBL" id="SRLO01000721">
    <property type="protein sequence ID" value="TNN47873.1"/>
    <property type="molecule type" value="Genomic_DNA"/>
</dbReference>
<protein>
    <submittedName>
        <fullName evidence="2">Uncharacterized protein</fullName>
    </submittedName>
</protein>
<dbReference type="AlphaFoldDB" id="A0A4Z2G4R5"/>
<reference evidence="2 3" key="1">
    <citation type="submission" date="2019-03" db="EMBL/GenBank/DDBJ databases">
        <title>First draft genome of Liparis tanakae, snailfish: a comprehensive survey of snailfish specific genes.</title>
        <authorList>
            <person name="Kim W."/>
            <person name="Song I."/>
            <person name="Jeong J.-H."/>
            <person name="Kim D."/>
            <person name="Kim S."/>
            <person name="Ryu S."/>
            <person name="Song J.Y."/>
            <person name="Lee S.K."/>
        </authorList>
    </citation>
    <scope>NUCLEOTIDE SEQUENCE [LARGE SCALE GENOMIC DNA]</scope>
    <source>
        <tissue evidence="2">Muscle</tissue>
    </source>
</reference>
<accession>A0A4Z2G4R5</accession>
<evidence type="ECO:0000313" key="2">
    <source>
        <dbReference type="EMBL" id="TNN47873.1"/>
    </source>
</evidence>
<evidence type="ECO:0000313" key="3">
    <source>
        <dbReference type="Proteomes" id="UP000314294"/>
    </source>
</evidence>
<proteinExistence type="predicted"/>
<dbReference type="Proteomes" id="UP000314294">
    <property type="component" value="Unassembled WGS sequence"/>
</dbReference>